<proteinExistence type="predicted"/>
<evidence type="ECO:0008006" key="4">
    <source>
        <dbReference type="Google" id="ProtNLM"/>
    </source>
</evidence>
<reference evidence="3" key="1">
    <citation type="submission" date="2017-09" db="EMBL/GenBank/DDBJ databases">
        <title>Depth-based differentiation of microbial function through sediment-hosted aquifers and enrichment of novel symbionts in the deep terrestrial subsurface.</title>
        <authorList>
            <person name="Probst A.J."/>
            <person name="Ladd B."/>
            <person name="Jarett J.K."/>
            <person name="Geller-Mcgrath D.E."/>
            <person name="Sieber C.M.K."/>
            <person name="Emerson J.B."/>
            <person name="Anantharaman K."/>
            <person name="Thomas B.C."/>
            <person name="Malmstrom R."/>
            <person name="Stieglmeier M."/>
            <person name="Klingl A."/>
            <person name="Woyke T."/>
            <person name="Ryan C.M."/>
            <person name="Banfield J.F."/>
        </authorList>
    </citation>
    <scope>NUCLEOTIDE SEQUENCE [LARGE SCALE GENOMIC DNA]</scope>
</reference>
<dbReference type="Proteomes" id="UP000228909">
    <property type="component" value="Unassembled WGS sequence"/>
</dbReference>
<dbReference type="CDD" id="cd14667">
    <property type="entry name" value="3D_containing_proteins"/>
    <property type="match status" value="1"/>
</dbReference>
<sequence length="183" mass="20449">MIKPLKRGFKMAISLKCSGFLGLNILIIIIIAGVLSPFWTVKAPQAETDLLEISISENFGKLATIEGNSLLPIADFSVSRPELQPTQKIKVVVTAYSSTPWETWGDPFITAAGTWVRDGVVANNILQFGTKIRIPELYGDKIFVVEDRMSWTKGNYQIDIWFPSYGEALNFGTKRTYIEILES</sequence>
<evidence type="ECO:0000313" key="2">
    <source>
        <dbReference type="EMBL" id="PIR71840.1"/>
    </source>
</evidence>
<organism evidence="2 3">
    <name type="scientific">Candidatus Nealsonbacteria bacterium CG10_big_fil_rev_8_21_14_0_10_37_25</name>
    <dbReference type="NCBI Taxonomy" id="1974711"/>
    <lineage>
        <taxon>Bacteria</taxon>
        <taxon>Candidatus Nealsoniibacteriota</taxon>
    </lineage>
</organism>
<dbReference type="EMBL" id="PFCK01000011">
    <property type="protein sequence ID" value="PIR71840.1"/>
    <property type="molecule type" value="Genomic_DNA"/>
</dbReference>
<gene>
    <name evidence="2" type="ORF">COU43_00285</name>
</gene>
<keyword evidence="1" id="KW-0812">Transmembrane</keyword>
<evidence type="ECO:0000313" key="3">
    <source>
        <dbReference type="Proteomes" id="UP000228909"/>
    </source>
</evidence>
<accession>A0A2H0TJV5</accession>
<protein>
    <recommendedName>
        <fullName evidence="4">3D domain-containing protein</fullName>
    </recommendedName>
</protein>
<name>A0A2H0TJV5_9BACT</name>
<keyword evidence="1" id="KW-1133">Transmembrane helix</keyword>
<dbReference type="InterPro" id="IPR059180">
    <property type="entry name" value="3D_YorM"/>
</dbReference>
<comment type="caution">
    <text evidence="2">The sequence shown here is derived from an EMBL/GenBank/DDBJ whole genome shotgun (WGS) entry which is preliminary data.</text>
</comment>
<dbReference type="AlphaFoldDB" id="A0A2H0TJV5"/>
<feature type="transmembrane region" description="Helical" evidence="1">
    <location>
        <begin position="20"/>
        <end position="39"/>
    </location>
</feature>
<keyword evidence="1" id="KW-0472">Membrane</keyword>
<evidence type="ECO:0000256" key="1">
    <source>
        <dbReference type="SAM" id="Phobius"/>
    </source>
</evidence>